<feature type="domain" description="Fibronectin type-III" evidence="6">
    <location>
        <begin position="368"/>
        <end position="463"/>
    </location>
</feature>
<feature type="transmembrane region" description="Helical" evidence="5">
    <location>
        <begin position="3807"/>
        <end position="3829"/>
    </location>
</feature>
<evidence type="ECO:0000256" key="2">
    <source>
        <dbReference type="ARBA" id="ARBA00022737"/>
    </source>
</evidence>
<dbReference type="SUPFAM" id="SSF141072">
    <property type="entry name" value="CalX-like"/>
    <property type="match status" value="2"/>
</dbReference>
<evidence type="ECO:0000313" key="8">
    <source>
        <dbReference type="Proteomes" id="UP001209570"/>
    </source>
</evidence>
<dbReference type="SUPFAM" id="SSF49265">
    <property type="entry name" value="Fibronectin type III"/>
    <property type="match status" value="8"/>
</dbReference>
<feature type="transmembrane region" description="Helical" evidence="5">
    <location>
        <begin position="3637"/>
        <end position="3667"/>
    </location>
</feature>
<dbReference type="EMBL" id="JAKCXM010000058">
    <property type="protein sequence ID" value="KAJ0404726.1"/>
    <property type="molecule type" value="Genomic_DNA"/>
</dbReference>
<dbReference type="GO" id="GO:0016020">
    <property type="term" value="C:membrane"/>
    <property type="evidence" value="ECO:0007669"/>
    <property type="project" value="InterPro"/>
</dbReference>
<dbReference type="InterPro" id="IPR011050">
    <property type="entry name" value="Pectin_lyase_fold/virulence"/>
</dbReference>
<dbReference type="InterPro" id="IPR013783">
    <property type="entry name" value="Ig-like_fold"/>
</dbReference>
<evidence type="ECO:0000259" key="6">
    <source>
        <dbReference type="PROSITE" id="PS50853"/>
    </source>
</evidence>
<feature type="compositionally biased region" description="Polar residues" evidence="4">
    <location>
        <begin position="1236"/>
        <end position="1249"/>
    </location>
</feature>
<evidence type="ECO:0000256" key="4">
    <source>
        <dbReference type="SAM" id="MobiDB-lite"/>
    </source>
</evidence>
<dbReference type="InterPro" id="IPR036116">
    <property type="entry name" value="FN3_sf"/>
</dbReference>
<dbReference type="SMART" id="SM00060">
    <property type="entry name" value="FN3"/>
    <property type="match status" value="11"/>
</dbReference>
<feature type="domain" description="Fibronectin type-III" evidence="6">
    <location>
        <begin position="1153"/>
        <end position="1249"/>
    </location>
</feature>
<dbReference type="Gene3D" id="2.60.40.2030">
    <property type="match status" value="2"/>
</dbReference>
<dbReference type="Pfam" id="PF00041">
    <property type="entry name" value="fn3"/>
    <property type="match status" value="5"/>
</dbReference>
<accession>A0AAD5M547</accession>
<keyword evidence="3" id="KW-0106">Calcium</keyword>
<dbReference type="GO" id="GO:0007154">
    <property type="term" value="P:cell communication"/>
    <property type="evidence" value="ECO:0007669"/>
    <property type="project" value="InterPro"/>
</dbReference>
<feature type="domain" description="Fibronectin type-III" evidence="6">
    <location>
        <begin position="119"/>
        <end position="212"/>
    </location>
</feature>
<dbReference type="Gene3D" id="2.60.40.10">
    <property type="entry name" value="Immunoglobulins"/>
    <property type="match status" value="10"/>
</dbReference>
<keyword evidence="5" id="KW-1133">Transmembrane helix</keyword>
<feature type="domain" description="Fibronectin type-III" evidence="6">
    <location>
        <begin position="217"/>
        <end position="311"/>
    </location>
</feature>
<dbReference type="InterPro" id="IPR038081">
    <property type="entry name" value="CalX-like_sf"/>
</dbReference>
<feature type="domain" description="Fibronectin type-III" evidence="6">
    <location>
        <begin position="1428"/>
        <end position="1523"/>
    </location>
</feature>
<dbReference type="Pfam" id="PF03160">
    <property type="entry name" value="Calx-beta"/>
    <property type="match status" value="1"/>
</dbReference>
<keyword evidence="1" id="KW-0732">Signal</keyword>
<feature type="transmembrane region" description="Helical" evidence="5">
    <location>
        <begin position="3841"/>
        <end position="3862"/>
    </location>
</feature>
<name>A0AAD5M547_PYTIN</name>
<protein>
    <recommendedName>
        <fullName evidence="6">Fibronectin type-III domain-containing protein</fullName>
    </recommendedName>
</protein>
<feature type="transmembrane region" description="Helical" evidence="5">
    <location>
        <begin position="3424"/>
        <end position="3441"/>
    </location>
</feature>
<feature type="transmembrane region" description="Helical" evidence="5">
    <location>
        <begin position="3247"/>
        <end position="3268"/>
    </location>
</feature>
<dbReference type="InterPro" id="IPR006626">
    <property type="entry name" value="PbH1"/>
</dbReference>
<reference evidence="7" key="1">
    <citation type="submission" date="2021-12" db="EMBL/GenBank/DDBJ databases">
        <title>Prjna785345.</title>
        <authorList>
            <person name="Rujirawat T."/>
            <person name="Krajaejun T."/>
        </authorList>
    </citation>
    <scope>NUCLEOTIDE SEQUENCE</scope>
    <source>
        <strain evidence="7">Pi057C3</strain>
    </source>
</reference>
<keyword evidence="8" id="KW-1185">Reference proteome</keyword>
<feature type="domain" description="Fibronectin type-III" evidence="6">
    <location>
        <begin position="1254"/>
        <end position="1340"/>
    </location>
</feature>
<gene>
    <name evidence="7" type="ORF">P43SY_006296</name>
</gene>
<sequence>MNDDNFQMNKYVFLQLRVVQGRGILGPQSMTRLEITDDGDVSPPDIPKAVTAVATIRITSRATGSSVKLTTSAASLTIARLSARTEYEIAVAAENPFLASLFTDPPVIVRTLNPTMPSPAQAIRFTALTGGSFNVSWLAPDDSGGAPIFFYRVVVALTSSGDIVSQTDSRTTSIVVFDLRPVTGYSVRVQAVNDEGVFGMLSDDATVVTPSATSPGKPPLPIATQITGGAVFLTVRPPADTGGLSITTYVVLATSAALPSVFSEIYRGPQPSMVMSRLVFLTEYKVRCRVVTNAGASELSDVLSVTTTYLSLPSPPQRIAVVTRGAGSVTLQWEPPQDQGGSIIARYRIAFFIGYDTQLQYETSVDNSPEGLVVSFSSTGLQIIRWDPPIDNGGDEMLSYVLFGVDATDTANPSAVLYNGSSTEFRRGGLRANTSYGYAVAAYNSVGTSQRSAVITNGLMAETVYSFSTTAVSVLALGESDRSLSVAAMTAQATSPSVLYNLAVVAKRSTSLVLSWQGPDETGGQPVTFELEYYDDATGQTAAIDAPSSPFELTNLASSTSYLVRVRARNDAGEGQWAGPVAAQTDVARRGIVVFRPSNVTVMENASEVLLHLARVDGYAGMLSCRYYSTIDPVAWGNVAKEGADFQLDDATSRELLFAEGEALKDVSIRVTNNDIFDAVPRVVVLVIEDTTTERAEPVPLSFGFVNLIDDGDAGAVEFTQAAITVSESARSLLVDLRRVKGSSSAITVRISIDTTVGATARAPDDFGLSKTDYGFGDGETSQRVDLVIRSNTVYDYPFKWFALTLSIISGGGRVGDQRLVIITIDDDGDRSVPGIVTDVAVVRATGGLLQLSWSPPENVGGRDIWIDHYVVTYKKKGSSVSTAIRTQTNASEMPVGSLDALTTYEFQVEAVNAVGASAKSEVISGQTVNATRPGPPQNVTLLRATGGLLQIRVVPPIDMGGVPLTGYQAFVWDEAIQNRLFEVDQSRPNTPGVIYFKGTPPAMVMLDDSTSGEPSDVKDGMTASLWARGPPSNVVIKSTTTVTIPEQPYPPELVKATGGALTVRIRSPDDTGGIPIRSYDIYLDNEKVEDPFFSSITSRGNLQLDVTVVLGGLASETSFELVAIARNDLSACSAGSHSSDSPVIFSTLAPSKPDPVTTLRQASATGGGILVAWDPPLDRGGNESLVYQVWLSSRLSDPVWQIVYNASDTSFWRTKLRSDTAYLFRIACMNSVGSSPNSDGTQLSTSVVSVPGPPGSLTQLDTTGGQIRFEWTPPEDDGGSPVTQYVVEGNGLRYVVKGGTEAVVGKLVAETSYEFRVFAVNELGIGNIASEATFDTAKATPPQPPKEIRVVGTSGGSATIAVTMPSDTGGVALEELTFVVYANGLALPLTATLTTYVITLAVANAIGFSAWSSPIEASTSVMSLPSAPENLVIKSVTNASVTLRWQPCRDLGGSIVETYLIEVVQVDDLSQVVSLSVAISQLEATVEGLVPDMAFTATVRAMAIDGQRGLSSKAVRFVTSLNFGQPPSPVIGCTSVGIVSLLWDAVDEEDGVASYRIYRNDSVVVYSGTDTYVEDNTVALGETYAYTVQHLEIATRGGTDEVRVTFGSDDTVAYEGFELEYEMDPSTVENAPDAAVDVPCPVHPDTASVCGGNGACRDGDCVCFGGFVGEDCSNPVICPSDRTQCRNSTAALACDLICDQDPATVLVVSVTGDDAKGTGAMMDTSQGNGTAPKALRSLSRALAIARPGDTILLEIRENTAVVDGGGLALLSQAQLSTRATILDMNTAARNGGGIYLITNATTSFDAGSFVTNCFAQQGGGLFAEQTSATIANLNLSSSKAANTGGCAAFSRSTAILSAFSATACSASAGGALAVLDRSAVQLVDSALTDSVASVNGGGVLLSSSSITGQGSNSLANSNATVRGGGVFVTGTACALSGISIAGCHAVDGAGLSASQAPGLRLSGVVIEQSVASNAGGGLHIVDSPTSATLVADVVSRDNRAVHGGGLYVTAASLVGSLTVLRNNATRGGGVSARVTMSAQVAIDGATLDSNEASDVGGGVAVAGGGVLTLRAVRIMACECPNGKGGGIFVDASELRHRRLQISSCSAVRGGGLYLQSGTVRAVTGAASPNAASIERCIAADEGGGVFLTGSNSILGEISVSEGRATRGGGISIRDPIGACDVRNSEIAECVVPDVGGGVLLTGASGCTLTATSVRANVAGSSGGGIAVLDSSLRHDAVDISFNFANTSAGGGLFIKSSAAASASVASRSLGDVSTLSSTIGSNSVPEGGSGANAMVLCDRQCELQGFRVANATVSGGLGTGVYVTGKGKTRLTYLHIEQHSAMKGGGVFMTGDGSLEIANSAFIRNAAIWSGGGLYIEGSGGMQLPVTIKDTVFALNTAATSGGAMTLQFADLTAERLLAVENYVVMVDGFGGALHAHDKTNGHIEDGLFLLNRAERGGSVSLLGDSVVTLEDSTLTTNSKALSERWATLYQQRVGQQWASALTEVIDSRRGGLMYLAGTDTILYLTSSEASFGRAEAGGAAFVDTYALLYVSASQLVYNVANEAGGSIALSDEGEAYIELSTVGYSESKNYGGGIFAQSGGRAVMVSSELIENAADDAGGGMYLDTGELVEGIIDFSTVRDNVANGMGSGIYVGRDAYFHSKESRFSSNGGVLAAGKNEGGGAMTGVDANIAIRDCVVENNTAQTGGGILADRGTKLWMDNVSFVANSADMYGGAWVARVKAKVHLNGGAATRNTASSGGVFAAMGASEVHMEASTFARNSASQRGGAGFINGDVWIAINASQFTGNQANLGGAVLVDTAKDYTLVASELSHNVALSRGGALYYANVAGLTTSEVTCAGNKAASGGCIFWITYSANDSATLPPPVPCTGCAMRENSVYDVATNSRQIEVQWWPSNVTRGVFTMEPADEESFEPLNDTRVSVAASRLIWPRLQAVDLYGQVEVLDVTTRCVATGVPRSLEPNATADDRARLNFLPGGVVKAVAGVVSFKEATFMAQPRELPYALNLTCVLPEKKALWLSRDVVMQRCPPGYSSENTGCVRCPRNRYSLDGVKCFECPSGARCNLFVRRATETKVVEYGASSPRTSEGFYLFKAPSTRQTRFCDPMQWRDTDPCKRVAEELPPGTDVSTIVQQCTLQPKFRDSWPANRVFSCLSGRSFYSCDIESACKPDITVEEQSSRPANKSCGDGYDQAVCSVCAFGFKKGQDGNCLPCDTANAEMRTTLRWQNFVIPTLLVLAILAAVAGLRYYLRDMTEIALLEKAEADRRLRPPRPKHPKQKASLFSRAKDLYHSRIKPLRERALEVRDEIKAKIRARLRRHRRQQPKTLFGIEVEPSSHRFPIKPSKLKIFIGFFQIFGNFRDAFVIKWSSNVQNLMNFSSKFNLDLVAIAGVDCVITKTFYFDFTVTIILVVFTLSVITAYLYAGMRNYHTKLLLIPRNCLRCGLPVLESEKLSTDEVTMNPFLMARIWFRERLATLTARVSRRETTDSSVAQPPSPSRTSMSGMAVKGEARHLKRELGMSQVRTPHLGLFRSEHRQCPTSHTLRGVILERTIRSNLRVWQARIKLRMNYLTYRNKCLKLYCWLALFLYPTVSKTILMIFNCEEVGDVFYMAVDRRIVCYNASWAIFGVLAIAGVVVWVIGIPFFFWLLIRRAQDRGIARRIKLLNRPQCRNHRRKWLAEMLAYHTEKGIIVPEIENREVQDVELAKYMKHKNLTDSTVQARLGFIYADYSEDYWWFEVVDLSRKLFLSGVIVFVENGSVEQVLLAITVCLVTMWFLLFFQPYGDFSDNLVASITQLQLFLTLWLGVMTQLNAMNEESLINEKLLSYMLVSTCVAVTLFGVGMIIRDGVQESRRLFLEEKADRKKRIQKAVAQRWQRAFNYACYEVQVAKFGALNLRSLSVPAMLEAFRRLKQDADALAAIETRLAEVVEEDEEEEEQ</sequence>
<evidence type="ECO:0000256" key="1">
    <source>
        <dbReference type="ARBA" id="ARBA00022729"/>
    </source>
</evidence>
<comment type="caution">
    <text evidence="7">The sequence shown here is derived from an EMBL/GenBank/DDBJ whole genome shotgun (WGS) entry which is preliminary data.</text>
</comment>
<feature type="transmembrane region" description="Helical" evidence="5">
    <location>
        <begin position="3597"/>
        <end position="3617"/>
    </location>
</feature>
<evidence type="ECO:0000256" key="5">
    <source>
        <dbReference type="SAM" id="Phobius"/>
    </source>
</evidence>
<feature type="region of interest" description="Disordered" evidence="4">
    <location>
        <begin position="1236"/>
        <end position="1255"/>
    </location>
</feature>
<feature type="domain" description="Fibronectin type-III" evidence="6">
    <location>
        <begin position="498"/>
        <end position="588"/>
    </location>
</feature>
<dbReference type="InterPro" id="IPR003961">
    <property type="entry name" value="FN3_dom"/>
</dbReference>
<organism evidence="7 8">
    <name type="scientific">Pythium insidiosum</name>
    <name type="common">Pythiosis disease agent</name>
    <dbReference type="NCBI Taxonomy" id="114742"/>
    <lineage>
        <taxon>Eukaryota</taxon>
        <taxon>Sar</taxon>
        <taxon>Stramenopiles</taxon>
        <taxon>Oomycota</taxon>
        <taxon>Peronosporomycetes</taxon>
        <taxon>Pythiales</taxon>
        <taxon>Pythiaceae</taxon>
        <taxon>Pythium</taxon>
    </lineage>
</organism>
<dbReference type="InterPro" id="IPR003644">
    <property type="entry name" value="Calx_beta"/>
</dbReference>
<feature type="region of interest" description="Disordered" evidence="4">
    <location>
        <begin position="3502"/>
        <end position="3523"/>
    </location>
</feature>
<keyword evidence="5" id="KW-0812">Transmembrane</keyword>
<dbReference type="SMART" id="SM00710">
    <property type="entry name" value="PbH1"/>
    <property type="match status" value="11"/>
</dbReference>
<evidence type="ECO:0000313" key="7">
    <source>
        <dbReference type="EMBL" id="KAJ0404726.1"/>
    </source>
</evidence>
<keyword evidence="5" id="KW-0472">Membrane</keyword>
<dbReference type="CDD" id="cd00063">
    <property type="entry name" value="FN3"/>
    <property type="match status" value="8"/>
</dbReference>
<keyword evidence="2" id="KW-0677">Repeat</keyword>
<dbReference type="PANTHER" id="PTHR11319:SF35">
    <property type="entry name" value="OUTER MEMBRANE PROTEIN PMPC-RELATED"/>
    <property type="match status" value="1"/>
</dbReference>
<feature type="domain" description="Fibronectin type-III" evidence="6">
    <location>
        <begin position="833"/>
        <end position="931"/>
    </location>
</feature>
<feature type="compositionally biased region" description="Polar residues" evidence="4">
    <location>
        <begin position="3505"/>
        <end position="3520"/>
    </location>
</feature>
<proteinExistence type="predicted"/>
<feature type="transmembrane region" description="Helical" evidence="5">
    <location>
        <begin position="3780"/>
        <end position="3801"/>
    </location>
</feature>
<evidence type="ECO:0000256" key="3">
    <source>
        <dbReference type="ARBA" id="ARBA00022837"/>
    </source>
</evidence>
<dbReference type="PROSITE" id="PS50853">
    <property type="entry name" value="FN3"/>
    <property type="match status" value="8"/>
</dbReference>
<dbReference type="SUPFAM" id="SSF51126">
    <property type="entry name" value="Pectin lyase-like"/>
    <property type="match status" value="4"/>
</dbReference>
<dbReference type="Proteomes" id="UP001209570">
    <property type="component" value="Unassembled WGS sequence"/>
</dbReference>
<dbReference type="PANTHER" id="PTHR11319">
    <property type="entry name" value="G PROTEIN-COUPLED RECEPTOR-RELATED"/>
    <property type="match status" value="1"/>
</dbReference>